<proteinExistence type="predicted"/>
<dbReference type="PROSITE" id="PS50112">
    <property type="entry name" value="PAS"/>
    <property type="match status" value="1"/>
</dbReference>
<dbReference type="CDD" id="cd01949">
    <property type="entry name" value="GGDEF"/>
    <property type="match status" value="1"/>
</dbReference>
<dbReference type="PROSITE" id="PS50883">
    <property type="entry name" value="EAL"/>
    <property type="match status" value="1"/>
</dbReference>
<name>A0A852T4M4_9BACI</name>
<dbReference type="Pfam" id="PF00563">
    <property type="entry name" value="EAL"/>
    <property type="match status" value="1"/>
</dbReference>
<feature type="domain" description="GGDEF" evidence="3">
    <location>
        <begin position="199"/>
        <end position="334"/>
    </location>
</feature>
<dbReference type="PROSITE" id="PS50887">
    <property type="entry name" value="GGDEF"/>
    <property type="match status" value="1"/>
</dbReference>
<dbReference type="InterPro" id="IPR001633">
    <property type="entry name" value="EAL_dom"/>
</dbReference>
<dbReference type="SUPFAM" id="SSF141868">
    <property type="entry name" value="EAL domain-like"/>
    <property type="match status" value="1"/>
</dbReference>
<dbReference type="Proteomes" id="UP000548423">
    <property type="component" value="Unassembled WGS sequence"/>
</dbReference>
<comment type="caution">
    <text evidence="4">The sequence shown here is derived from an EMBL/GenBank/DDBJ whole genome shotgun (WGS) entry which is preliminary data.</text>
</comment>
<dbReference type="Gene3D" id="3.30.450.20">
    <property type="entry name" value="PAS domain"/>
    <property type="match status" value="1"/>
</dbReference>
<feature type="domain" description="EAL" evidence="2">
    <location>
        <begin position="340"/>
        <end position="593"/>
    </location>
</feature>
<evidence type="ECO:0000259" key="3">
    <source>
        <dbReference type="PROSITE" id="PS50887"/>
    </source>
</evidence>
<dbReference type="InterPro" id="IPR000160">
    <property type="entry name" value="GGDEF_dom"/>
</dbReference>
<reference evidence="5" key="1">
    <citation type="submission" date="2020-07" db="EMBL/GenBank/DDBJ databases">
        <authorList>
            <person name="Partida-Martinez L."/>
            <person name="Huntemann M."/>
            <person name="Clum A."/>
            <person name="Wang J."/>
            <person name="Palaniappan K."/>
            <person name="Ritter S."/>
            <person name="Chen I.-M."/>
            <person name="Stamatis D."/>
            <person name="Reddy T."/>
            <person name="O'Malley R."/>
            <person name="Daum C."/>
            <person name="Shapiro N."/>
            <person name="Ivanova N."/>
            <person name="Kyrpides N."/>
            <person name="Woyke T."/>
        </authorList>
    </citation>
    <scope>NUCLEOTIDE SEQUENCE [LARGE SCALE GENOMIC DNA]</scope>
    <source>
        <strain evidence="5">AT2.8</strain>
    </source>
</reference>
<evidence type="ECO:0000259" key="2">
    <source>
        <dbReference type="PROSITE" id="PS50883"/>
    </source>
</evidence>
<protein>
    <submittedName>
        <fullName evidence="4">Diguanylate cyclase (GGDEF)-like protein/PAS domain S-box-containing protein</fullName>
    </submittedName>
</protein>
<dbReference type="InterPro" id="IPR000014">
    <property type="entry name" value="PAS"/>
</dbReference>
<dbReference type="InterPro" id="IPR035919">
    <property type="entry name" value="EAL_sf"/>
</dbReference>
<dbReference type="Gene3D" id="3.30.70.270">
    <property type="match status" value="1"/>
</dbReference>
<dbReference type="CDD" id="cd01948">
    <property type="entry name" value="EAL"/>
    <property type="match status" value="1"/>
</dbReference>
<accession>A0A852T4M4</accession>
<dbReference type="AlphaFoldDB" id="A0A852T4M4"/>
<dbReference type="EMBL" id="JACCBX010000001">
    <property type="protein sequence ID" value="NYE03523.1"/>
    <property type="molecule type" value="Genomic_DNA"/>
</dbReference>
<dbReference type="NCBIfam" id="TIGR00229">
    <property type="entry name" value="sensory_box"/>
    <property type="match status" value="1"/>
</dbReference>
<dbReference type="Gene3D" id="3.20.20.450">
    <property type="entry name" value="EAL domain"/>
    <property type="match status" value="1"/>
</dbReference>
<reference evidence="5" key="2">
    <citation type="submission" date="2020-08" db="EMBL/GenBank/DDBJ databases">
        <title>The Agave Microbiome: Exploring the role of microbial communities in plant adaptations to desert environments.</title>
        <authorList>
            <person name="Partida-Martinez L.P."/>
        </authorList>
    </citation>
    <scope>NUCLEOTIDE SEQUENCE [LARGE SCALE GENOMIC DNA]</scope>
    <source>
        <strain evidence="5">AT2.8</strain>
    </source>
</reference>
<dbReference type="Pfam" id="PF00990">
    <property type="entry name" value="GGDEF"/>
    <property type="match status" value="1"/>
</dbReference>
<evidence type="ECO:0000313" key="4">
    <source>
        <dbReference type="EMBL" id="NYE03523.1"/>
    </source>
</evidence>
<dbReference type="InterPro" id="IPR029787">
    <property type="entry name" value="Nucleotide_cyclase"/>
</dbReference>
<dbReference type="CDD" id="cd00130">
    <property type="entry name" value="PAS"/>
    <property type="match status" value="1"/>
</dbReference>
<dbReference type="SUPFAM" id="SSF55073">
    <property type="entry name" value="Nucleotide cyclase"/>
    <property type="match status" value="1"/>
</dbReference>
<gene>
    <name evidence="4" type="ORF">F4694_000242</name>
</gene>
<dbReference type="SMART" id="SM00052">
    <property type="entry name" value="EAL"/>
    <property type="match status" value="1"/>
</dbReference>
<dbReference type="SUPFAM" id="SSF55785">
    <property type="entry name" value="PYP-like sensor domain (PAS domain)"/>
    <property type="match status" value="1"/>
</dbReference>
<sequence>MRYEIKNSDLSTFVEGCKPLLLAMPYPCYVMDLEGSIVFSNEAVQELTGCERHPDYQWNFVTFLEEEEIDKTIEHINTVLKGERKSIQTKIRNRNGQVIDVNILSIPVKVDGVILGICGYITSTANEKNLSPSTTRNWDTIITGIKRIDQIVVDSTKRKKAEEKLTYLAFHDSLTGLPNRRKLDYELHKTLNEAKEKKIKVGVLFLDLDRFKYINDSLGHKMGDKVLQVIADRLKGSLESDDTISRQGGDEFVILLNNVNTKEELHEAAARINRIIAEPIGLLGHEYVLNASIGMSIFPDHGYEAEGLIQKADQAMYLAKESGVGIQSYELGMAKSLSRKLLLEQYLHKAIEKNELYLVYQPIVDVYGKQVIGVEALLRWQHPVLGAISPGEFIQIAEESDLIIKLSNWVLETACRQRKIWTDMNLPPFYVSINVPARQINLESFLESVKDALARHQLPANLLKIEITERTAMTNVQQTLHTIKELQDKGVDIILDDFGVGYSSISYLVQYPFNTIKIDKSFIEGLENKNQRSVCRTLVAMGRNLGMNVVAEGVEELEQYQFLCSIGCHNMQGYYFSRPTSVEMVETFFTPEQKGLKGKFK</sequence>
<dbReference type="InterPro" id="IPR043128">
    <property type="entry name" value="Rev_trsase/Diguanyl_cyclase"/>
</dbReference>
<feature type="domain" description="PAS" evidence="1">
    <location>
        <begin position="29"/>
        <end position="83"/>
    </location>
</feature>
<dbReference type="InterPro" id="IPR035965">
    <property type="entry name" value="PAS-like_dom_sf"/>
</dbReference>
<dbReference type="InterPro" id="IPR052155">
    <property type="entry name" value="Biofilm_reg_signaling"/>
</dbReference>
<dbReference type="PANTHER" id="PTHR44757:SF2">
    <property type="entry name" value="BIOFILM ARCHITECTURE MAINTENANCE PROTEIN MBAA"/>
    <property type="match status" value="1"/>
</dbReference>
<organism evidence="4 5">
    <name type="scientific">Neobacillus niacini</name>
    <dbReference type="NCBI Taxonomy" id="86668"/>
    <lineage>
        <taxon>Bacteria</taxon>
        <taxon>Bacillati</taxon>
        <taxon>Bacillota</taxon>
        <taxon>Bacilli</taxon>
        <taxon>Bacillales</taxon>
        <taxon>Bacillaceae</taxon>
        <taxon>Neobacillus</taxon>
    </lineage>
</organism>
<evidence type="ECO:0000313" key="5">
    <source>
        <dbReference type="Proteomes" id="UP000548423"/>
    </source>
</evidence>
<evidence type="ECO:0000259" key="1">
    <source>
        <dbReference type="PROSITE" id="PS50112"/>
    </source>
</evidence>
<dbReference type="PANTHER" id="PTHR44757">
    <property type="entry name" value="DIGUANYLATE CYCLASE DGCP"/>
    <property type="match status" value="1"/>
</dbReference>
<dbReference type="SMART" id="SM00267">
    <property type="entry name" value="GGDEF"/>
    <property type="match status" value="1"/>
</dbReference>
<dbReference type="NCBIfam" id="TIGR00254">
    <property type="entry name" value="GGDEF"/>
    <property type="match status" value="1"/>
</dbReference>